<dbReference type="AlphaFoldDB" id="A0AAD7L4R2"/>
<dbReference type="Pfam" id="PF23282">
    <property type="entry name" value="WHD_ROQ1"/>
    <property type="match status" value="1"/>
</dbReference>
<organism evidence="10 11">
    <name type="scientific">Quillaja saponaria</name>
    <name type="common">Soap bark tree</name>
    <dbReference type="NCBI Taxonomy" id="32244"/>
    <lineage>
        <taxon>Eukaryota</taxon>
        <taxon>Viridiplantae</taxon>
        <taxon>Streptophyta</taxon>
        <taxon>Embryophyta</taxon>
        <taxon>Tracheophyta</taxon>
        <taxon>Spermatophyta</taxon>
        <taxon>Magnoliopsida</taxon>
        <taxon>eudicotyledons</taxon>
        <taxon>Gunneridae</taxon>
        <taxon>Pentapetalae</taxon>
        <taxon>rosids</taxon>
        <taxon>fabids</taxon>
        <taxon>Fabales</taxon>
        <taxon>Quillajaceae</taxon>
        <taxon>Quillaja</taxon>
    </lineage>
</organism>
<evidence type="ECO:0000256" key="4">
    <source>
        <dbReference type="ARBA" id="ARBA00022801"/>
    </source>
</evidence>
<dbReference type="GO" id="GO:0007165">
    <property type="term" value="P:signal transduction"/>
    <property type="evidence" value="ECO:0007669"/>
    <property type="project" value="InterPro"/>
</dbReference>
<evidence type="ECO:0000256" key="7">
    <source>
        <dbReference type="ARBA" id="ARBA00047304"/>
    </source>
</evidence>
<dbReference type="InterPro" id="IPR027417">
    <property type="entry name" value="P-loop_NTPase"/>
</dbReference>
<dbReference type="InterPro" id="IPR002182">
    <property type="entry name" value="NB-ARC"/>
</dbReference>
<feature type="region of interest" description="Disordered" evidence="8">
    <location>
        <begin position="1134"/>
        <end position="1158"/>
    </location>
</feature>
<dbReference type="Gene3D" id="3.40.50.10140">
    <property type="entry name" value="Toll/interleukin-1 receptor homology (TIR) domain"/>
    <property type="match status" value="1"/>
</dbReference>
<feature type="domain" description="TIR" evidence="9">
    <location>
        <begin position="9"/>
        <end position="176"/>
    </location>
</feature>
<evidence type="ECO:0000313" key="10">
    <source>
        <dbReference type="EMBL" id="KAJ7951590.1"/>
    </source>
</evidence>
<dbReference type="Gene3D" id="3.40.50.300">
    <property type="entry name" value="P-loop containing nucleotide triphosphate hydrolases"/>
    <property type="match status" value="1"/>
</dbReference>
<dbReference type="InterPro" id="IPR011713">
    <property type="entry name" value="Leu-rich_rpt_3"/>
</dbReference>
<gene>
    <name evidence="10" type="ORF">O6P43_027612</name>
</gene>
<dbReference type="FunFam" id="3.80.10.10:FF:000386">
    <property type="entry name" value="Disease resistance protein RPS4"/>
    <property type="match status" value="1"/>
</dbReference>
<comment type="catalytic activity">
    <reaction evidence="7">
        <text>NAD(+) + H2O = ADP-D-ribose + nicotinamide + H(+)</text>
        <dbReference type="Rhea" id="RHEA:16301"/>
        <dbReference type="ChEBI" id="CHEBI:15377"/>
        <dbReference type="ChEBI" id="CHEBI:15378"/>
        <dbReference type="ChEBI" id="CHEBI:17154"/>
        <dbReference type="ChEBI" id="CHEBI:57540"/>
        <dbReference type="ChEBI" id="CHEBI:57967"/>
        <dbReference type="EC" id="3.2.2.6"/>
    </reaction>
    <physiologicalReaction direction="left-to-right" evidence="7">
        <dbReference type="Rhea" id="RHEA:16302"/>
    </physiologicalReaction>
</comment>
<keyword evidence="11" id="KW-1185">Reference proteome</keyword>
<evidence type="ECO:0000256" key="1">
    <source>
        <dbReference type="ARBA" id="ARBA00011982"/>
    </source>
</evidence>
<dbReference type="FunFam" id="3.40.50.10140:FF:000007">
    <property type="entry name" value="Disease resistance protein (TIR-NBS-LRR class)"/>
    <property type="match status" value="1"/>
</dbReference>
<dbReference type="SUPFAM" id="SSF52540">
    <property type="entry name" value="P-loop containing nucleoside triphosphate hydrolases"/>
    <property type="match status" value="1"/>
</dbReference>
<evidence type="ECO:0000256" key="5">
    <source>
        <dbReference type="ARBA" id="ARBA00022821"/>
    </source>
</evidence>
<evidence type="ECO:0000256" key="8">
    <source>
        <dbReference type="SAM" id="MobiDB-lite"/>
    </source>
</evidence>
<dbReference type="SUPFAM" id="SSF52058">
    <property type="entry name" value="L domain-like"/>
    <property type="match status" value="1"/>
</dbReference>
<dbReference type="Pfam" id="PF00931">
    <property type="entry name" value="NB-ARC"/>
    <property type="match status" value="1"/>
</dbReference>
<dbReference type="Pfam" id="PF07725">
    <property type="entry name" value="LRR_3"/>
    <property type="match status" value="1"/>
</dbReference>
<dbReference type="Proteomes" id="UP001163823">
    <property type="component" value="Chromosome 11"/>
</dbReference>
<keyword evidence="2" id="KW-0433">Leucine-rich repeat</keyword>
<dbReference type="SUPFAM" id="SSF46785">
    <property type="entry name" value="Winged helix' DNA-binding domain"/>
    <property type="match status" value="1"/>
</dbReference>
<dbReference type="PRINTS" id="PR00364">
    <property type="entry name" value="DISEASERSIST"/>
</dbReference>
<dbReference type="InterPro" id="IPR044974">
    <property type="entry name" value="Disease_R_plants"/>
</dbReference>
<dbReference type="Gene3D" id="3.80.10.10">
    <property type="entry name" value="Ribonuclease Inhibitor"/>
    <property type="match status" value="2"/>
</dbReference>
<dbReference type="InterPro" id="IPR032675">
    <property type="entry name" value="LRR_dom_sf"/>
</dbReference>
<comment type="caution">
    <text evidence="10">The sequence shown here is derived from an EMBL/GenBank/DDBJ whole genome shotgun (WGS) entry which is preliminary data.</text>
</comment>
<dbReference type="SUPFAM" id="SSF52200">
    <property type="entry name" value="Toll/Interleukin receptor TIR domain"/>
    <property type="match status" value="1"/>
</dbReference>
<accession>A0AAD7L4R2</accession>
<dbReference type="PROSITE" id="PS50104">
    <property type="entry name" value="TIR"/>
    <property type="match status" value="1"/>
</dbReference>
<dbReference type="InterPro" id="IPR045344">
    <property type="entry name" value="C-JID"/>
</dbReference>
<keyword evidence="5" id="KW-0611">Plant defense</keyword>
<dbReference type="InterPro" id="IPR058192">
    <property type="entry name" value="WHD_ROQ1-like"/>
</dbReference>
<evidence type="ECO:0000256" key="3">
    <source>
        <dbReference type="ARBA" id="ARBA00022737"/>
    </source>
</evidence>
<dbReference type="Pfam" id="PF01582">
    <property type="entry name" value="TIR"/>
    <property type="match status" value="1"/>
</dbReference>
<dbReference type="Pfam" id="PF20160">
    <property type="entry name" value="C-JID"/>
    <property type="match status" value="1"/>
</dbReference>
<keyword evidence="4" id="KW-0378">Hydrolase</keyword>
<keyword evidence="3" id="KW-0677">Repeat</keyword>
<keyword evidence="6" id="KW-0520">NAD</keyword>
<evidence type="ECO:0000256" key="2">
    <source>
        <dbReference type="ARBA" id="ARBA00022614"/>
    </source>
</evidence>
<protein>
    <recommendedName>
        <fullName evidence="1">ADP-ribosyl cyclase/cyclic ADP-ribose hydrolase</fullName>
        <ecNumber evidence="1">3.2.2.6</ecNumber>
    </recommendedName>
</protein>
<dbReference type="PANTHER" id="PTHR11017">
    <property type="entry name" value="LEUCINE-RICH REPEAT-CONTAINING PROTEIN"/>
    <property type="match status" value="1"/>
</dbReference>
<dbReference type="SMART" id="SM00255">
    <property type="entry name" value="TIR"/>
    <property type="match status" value="1"/>
</dbReference>
<dbReference type="PANTHER" id="PTHR11017:SF479">
    <property type="entry name" value="DISEASE RESISTANCE PROTEIN (TIR-NBS-LRR CLASS) FAMILY"/>
    <property type="match status" value="1"/>
</dbReference>
<dbReference type="EC" id="3.2.2.6" evidence="1"/>
<proteinExistence type="predicted"/>
<dbReference type="InterPro" id="IPR042197">
    <property type="entry name" value="Apaf_helical"/>
</dbReference>
<reference evidence="10" key="1">
    <citation type="journal article" date="2023" name="Science">
        <title>Elucidation of the pathway for biosynthesis of saponin adjuvants from the soapbark tree.</title>
        <authorList>
            <person name="Reed J."/>
            <person name="Orme A."/>
            <person name="El-Demerdash A."/>
            <person name="Owen C."/>
            <person name="Martin L.B.B."/>
            <person name="Misra R.C."/>
            <person name="Kikuchi S."/>
            <person name="Rejzek M."/>
            <person name="Martin A.C."/>
            <person name="Harkess A."/>
            <person name="Leebens-Mack J."/>
            <person name="Louveau T."/>
            <person name="Stephenson M.J."/>
            <person name="Osbourn A."/>
        </authorList>
    </citation>
    <scope>NUCLEOTIDE SEQUENCE</scope>
    <source>
        <strain evidence="10">S10</strain>
    </source>
</reference>
<dbReference type="InterPro" id="IPR036390">
    <property type="entry name" value="WH_DNA-bd_sf"/>
</dbReference>
<evidence type="ECO:0000256" key="6">
    <source>
        <dbReference type="ARBA" id="ARBA00023027"/>
    </source>
</evidence>
<dbReference type="GO" id="GO:0061809">
    <property type="term" value="F:NAD+ nucleosidase activity, cyclic ADP-ribose generating"/>
    <property type="evidence" value="ECO:0007669"/>
    <property type="project" value="UniProtKB-EC"/>
</dbReference>
<dbReference type="GO" id="GO:0043531">
    <property type="term" value="F:ADP binding"/>
    <property type="evidence" value="ECO:0007669"/>
    <property type="project" value="InterPro"/>
</dbReference>
<dbReference type="GO" id="GO:0006952">
    <property type="term" value="P:defense response"/>
    <property type="evidence" value="ECO:0007669"/>
    <property type="project" value="UniProtKB-KW"/>
</dbReference>
<dbReference type="InterPro" id="IPR035897">
    <property type="entry name" value="Toll_tir_struct_dom_sf"/>
</dbReference>
<name>A0AAD7L4R2_QUISA</name>
<dbReference type="InterPro" id="IPR000157">
    <property type="entry name" value="TIR_dom"/>
</dbReference>
<dbReference type="Gene3D" id="1.10.8.430">
    <property type="entry name" value="Helical domain of apoptotic protease-activating factors"/>
    <property type="match status" value="1"/>
</dbReference>
<dbReference type="EMBL" id="JARAOO010000011">
    <property type="protein sequence ID" value="KAJ7951590.1"/>
    <property type="molecule type" value="Genomic_DNA"/>
</dbReference>
<evidence type="ECO:0000259" key="9">
    <source>
        <dbReference type="PROSITE" id="PS50104"/>
    </source>
</evidence>
<evidence type="ECO:0000313" key="11">
    <source>
        <dbReference type="Proteomes" id="UP001163823"/>
    </source>
</evidence>
<sequence length="1158" mass="132557">MAVSLPRVRKYDVFICFRGADARFNFISRLHSTLRRKQIEYFIEFEIHVSTEEVYERLFRAIEESVLSVVIFSENFASSKWCLDEVVKIHEWRKRNAQVVIPVFYNVDPENVRHQTGTYAEAIERYELDLNDHKSRVHKWRHALSETANLPGVASSTYRLESEFINGIVKDILEKLGHMTAYDSKSLVGIEKHIFQVEALLHIDSSDVCIIVGIWGIGGIGKTTIATGVYCKHRYRFDECYFVENVRENSEKLGVIYLRNKLLSQILDERIHVSTPELPTSIKEKLRHKKVFIVLDDVNNVTQLEYLAGEGDLFDFGSRIIVTTRDKHILNRVEVNAIYDAKGLDWNEALELFSLRAFDRNCPLDALTDLSERIVHHATGVPLVLNILGSFLYGRSMEEWKSALENIENGPFVEMFDVLKLSYDALSQDEKNLFLDIACFFKGEDIDFVKRISNACGFLADRGIHSLMEKSLVTIANNIIEVHASIQDLGQEIIHRQHLQEPGKRSRLWDPEHVHHIFRFNSGTEAVEGIFLDMSKVKEIELSPKAFTRMSNLRLLKFYAPSYHENCKLYVPQVLEYLPNELRYLHWHGYPLKSLPSSFCPEKLVELHMPYSNVEELWKGIQLLPFLYKIDLSYSRHLIGIPDLSRAPNLCSINLEFCTSLLQIHESIQYLDKLGHLNLNCCEKLRSLPSHINLKSLEVLDLRRCSNLQVFPLIVGSMNNLVSLVLDGCESLRSLPSSINMLNILTNISLVNCTKLEKLPDIFASMVRLKSLRLKATEMKKLPSSVSHLVGLKILSIEMCKNLKFIPNISGMNCLETLSLSGCENIEKLPRLAGLSSLVELNLSGCCNLLEIPDDIGSLSSLSSLSLKGSKIVRIPASIKDLSRLYHLDLTDCTRLKFLLELPPFLQYLYATNCISLEMVSSSKVALTSHKLTKDRGNNLDNVHLFDFTGCLELDQESCSNIMVDAQIRIQHMAKLSRKQSPSLTVCFPGNEIPDLFAHRTDGSCLTIKLSSGWCNERFLGFALCVVAEFKGRGLEDFSLQCGLKINNGNIRKYNSPCLWYGTRFVDSHHTILWYDHVFHNQTMKEIKNGYHSDEILFDFYSINDYDFVYSWEVVKCGICLLYKQDAEELDKIYIDDDDDDDEEEGEEEEEEERGVGE</sequence>
<feature type="compositionally biased region" description="Acidic residues" evidence="8">
    <location>
        <begin position="1136"/>
        <end position="1158"/>
    </location>
</feature>
<dbReference type="KEGG" id="qsa:O6P43_027612"/>